<feature type="domain" description="PKD" evidence="5">
    <location>
        <begin position="722"/>
        <end position="774"/>
    </location>
</feature>
<dbReference type="Pfam" id="PF00034">
    <property type="entry name" value="Cytochrom_C"/>
    <property type="match status" value="1"/>
</dbReference>
<dbReference type="Pfam" id="PF03422">
    <property type="entry name" value="CBM_6"/>
    <property type="match status" value="1"/>
</dbReference>
<dbReference type="SUPFAM" id="SSF49785">
    <property type="entry name" value="Galactose-binding domain-like"/>
    <property type="match status" value="1"/>
</dbReference>
<accession>A0AAW9SAX3</accession>
<evidence type="ECO:0000256" key="2">
    <source>
        <dbReference type="ARBA" id="ARBA00022723"/>
    </source>
</evidence>
<dbReference type="InterPro" id="IPR035986">
    <property type="entry name" value="PKD_dom_sf"/>
</dbReference>
<dbReference type="PROSITE" id="PS51257">
    <property type="entry name" value="PROKAR_LIPOPROTEIN"/>
    <property type="match status" value="1"/>
</dbReference>
<dbReference type="PROSITE" id="PS51007">
    <property type="entry name" value="CYTC"/>
    <property type="match status" value="1"/>
</dbReference>
<dbReference type="InterPro" id="IPR011042">
    <property type="entry name" value="6-blade_b-propeller_TolB-like"/>
</dbReference>
<dbReference type="InterPro" id="IPR011041">
    <property type="entry name" value="Quinoprot_gluc/sorb_DH_b-prop"/>
</dbReference>
<evidence type="ECO:0000256" key="1">
    <source>
        <dbReference type="ARBA" id="ARBA00022617"/>
    </source>
</evidence>
<dbReference type="CDD" id="cd00146">
    <property type="entry name" value="PKD"/>
    <property type="match status" value="1"/>
</dbReference>
<gene>
    <name evidence="7" type="ORF">AAG747_16290</name>
</gene>
<dbReference type="InterPro" id="IPR009056">
    <property type="entry name" value="Cyt_c-like_dom"/>
</dbReference>
<keyword evidence="8" id="KW-1185">Reference proteome</keyword>
<dbReference type="Pfam" id="PF07995">
    <property type="entry name" value="GSDH"/>
    <property type="match status" value="1"/>
</dbReference>
<organism evidence="7 8">
    <name type="scientific">Rapidithrix thailandica</name>
    <dbReference type="NCBI Taxonomy" id="413964"/>
    <lineage>
        <taxon>Bacteria</taxon>
        <taxon>Pseudomonadati</taxon>
        <taxon>Bacteroidota</taxon>
        <taxon>Cytophagia</taxon>
        <taxon>Cytophagales</taxon>
        <taxon>Flammeovirgaceae</taxon>
        <taxon>Rapidithrix</taxon>
    </lineage>
</organism>
<dbReference type="Gene3D" id="2.120.10.30">
    <property type="entry name" value="TolB, C-terminal domain"/>
    <property type="match status" value="1"/>
</dbReference>
<dbReference type="GO" id="GO:0030246">
    <property type="term" value="F:carbohydrate binding"/>
    <property type="evidence" value="ECO:0007669"/>
    <property type="project" value="InterPro"/>
</dbReference>
<dbReference type="PANTHER" id="PTHR40469:SF2">
    <property type="entry name" value="GALACTOSE-BINDING DOMAIN-LIKE SUPERFAMILY PROTEIN"/>
    <property type="match status" value="1"/>
</dbReference>
<dbReference type="Pfam" id="PF18911">
    <property type="entry name" value="PKD_4"/>
    <property type="match status" value="1"/>
</dbReference>
<dbReference type="GO" id="GO:0046872">
    <property type="term" value="F:metal ion binding"/>
    <property type="evidence" value="ECO:0007669"/>
    <property type="project" value="UniProtKB-KW"/>
</dbReference>
<dbReference type="SUPFAM" id="SSF49299">
    <property type="entry name" value="PKD domain"/>
    <property type="match status" value="1"/>
</dbReference>
<feature type="domain" description="Cytochrome c" evidence="6">
    <location>
        <begin position="845"/>
        <end position="928"/>
    </location>
</feature>
<keyword evidence="1 4" id="KW-0349">Heme</keyword>
<dbReference type="InterPro" id="IPR008979">
    <property type="entry name" value="Galactose-bd-like_sf"/>
</dbReference>
<evidence type="ECO:0000259" key="5">
    <source>
        <dbReference type="PROSITE" id="PS50093"/>
    </source>
</evidence>
<evidence type="ECO:0000313" key="8">
    <source>
        <dbReference type="Proteomes" id="UP001403385"/>
    </source>
</evidence>
<dbReference type="PROSITE" id="PS50093">
    <property type="entry name" value="PKD"/>
    <property type="match status" value="1"/>
</dbReference>
<keyword evidence="2 4" id="KW-0479">Metal-binding</keyword>
<dbReference type="Proteomes" id="UP001403385">
    <property type="component" value="Unassembled WGS sequence"/>
</dbReference>
<dbReference type="InterPro" id="IPR029010">
    <property type="entry name" value="ThuA-like"/>
</dbReference>
<sequence>MRRLWYWIAFAMSFAALLSCSSKQEKKVLVYSRTEGFRHGSIEAGQQAIEKLGKDNGFQVILTEDPNYFTEDSLKDISTVIFLNTTGDVLNYYQQADFERYIQSGGGYVGLHAATDTEYEWPWYNRLVGAYFDGHPKIQEAKLKVLDKNHPSTSMLPDEWIRKDEWYNFKDLNPEVKVLITIDETSYEGGKNGDPHPMAWYHAFDGGRAFYTEFGHTDESFEEPLFLQHLLGGIQYAMGDNQRDYTKATTDRVPLENRFVRTVLAQNLEEPMELEYLPNHKILFIERKGAVKVYNLATEELKTVAEIPVQHEPGEDGLLGLALDPDYERNHWIYLYYTPEGEESVQRLSRFEFAKDELNFASEKVLLKVPTERDCCHSGGSVEFGPDGLLYLSTGDNTNPFESNGYSPSDERDGRAVWDAQKSSANTNDLRGKILRIKPEPDGTYSIPEGNLFPEGTSKTRPEIYVMGLRNPFRISVDHKTGYLYWGDVGPDAGKDGEKRGPKGLDELNQARKAGNWGWPYTRGNNQLYYDYDFEKKEPKAPFDPNNLINNSPNNTGLEKLPPAQPSLIWYSYDKSEEFPWTGTGGKNPMAGPIYYAEQFKEIDSRFPDYFNGKVFFYDWMRDWIYIITLDENQNYQKAEPFMPNSVFNNPTDMIFGRDGNLYVLEYGEKWRARNLEARLNKIEYVKGNRAPIARIESDKTIGAAPFTVQFSGLKSEDLEMDPLSYQWSFEGGEIQANEAQATYTFQQPGTYKVRLTVKDSKGVSAVATKEIIVGNEPPVVRVEIASAHAFYKDNGKVAYTIKVNDKEDGSTEDGRIAAENVTVSLTYLPEGKDIIQASKGHQPNLTPKGKILMDGSDCKACHAVDKKISGPSYQQVAEKYTEKDTDYLVSKILEGGSGVWGDAPMSAHPQLKEGEVREIVKYVLSLKKEEHAQLPLKGSLRFDQHQKGNTNGVYILTATYTDQGNGAITSITAQEQLVFKAPFLEAKKADEISDGVSAWNGGGKSVLGGIKHGKSFAFKEVLLTGLKSVDLSAYYVSKYDYAGKVEVRKGSREGEKIGEIQLGYSHAQKDAYKTYTIPLQSASGKSDLYFVFVNEQDKDRYVANAHAVYLNY</sequence>
<dbReference type="SMART" id="SM00089">
    <property type="entry name" value="PKD"/>
    <property type="match status" value="1"/>
</dbReference>
<dbReference type="InterPro" id="IPR012938">
    <property type="entry name" value="Glc/Sorbosone_DH"/>
</dbReference>
<evidence type="ECO:0000259" key="6">
    <source>
        <dbReference type="PROSITE" id="PS51007"/>
    </source>
</evidence>
<dbReference type="Pfam" id="PF06283">
    <property type="entry name" value="ThuA"/>
    <property type="match status" value="1"/>
</dbReference>
<dbReference type="InterPro" id="IPR013783">
    <property type="entry name" value="Ig-like_fold"/>
</dbReference>
<dbReference type="InterPro" id="IPR029062">
    <property type="entry name" value="Class_I_gatase-like"/>
</dbReference>
<dbReference type="Gene3D" id="3.40.50.880">
    <property type="match status" value="1"/>
</dbReference>
<keyword evidence="3 4" id="KW-0408">Iron</keyword>
<dbReference type="SUPFAM" id="SSF46626">
    <property type="entry name" value="Cytochrome c"/>
    <property type="match status" value="1"/>
</dbReference>
<evidence type="ECO:0000256" key="3">
    <source>
        <dbReference type="ARBA" id="ARBA00023004"/>
    </source>
</evidence>
<evidence type="ECO:0000256" key="4">
    <source>
        <dbReference type="PROSITE-ProRule" id="PRU00433"/>
    </source>
</evidence>
<reference evidence="7 8" key="1">
    <citation type="submission" date="2024-04" db="EMBL/GenBank/DDBJ databases">
        <title>Novel genus in family Flammeovirgaceae.</title>
        <authorList>
            <person name="Nguyen T.H."/>
            <person name="Vuong T.Q."/>
            <person name="Le H."/>
            <person name="Kim S.-G."/>
        </authorList>
    </citation>
    <scope>NUCLEOTIDE SEQUENCE [LARGE SCALE GENOMIC DNA]</scope>
    <source>
        <strain evidence="7 8">JCM 23209</strain>
    </source>
</reference>
<dbReference type="InterPro" id="IPR000601">
    <property type="entry name" value="PKD_dom"/>
</dbReference>
<dbReference type="AlphaFoldDB" id="A0AAW9SAX3"/>
<dbReference type="SUPFAM" id="SSF50952">
    <property type="entry name" value="Soluble quinoprotein glucose dehydrogenase"/>
    <property type="match status" value="1"/>
</dbReference>
<dbReference type="InterPro" id="IPR005084">
    <property type="entry name" value="CBM6"/>
</dbReference>
<dbReference type="InterPro" id="IPR036909">
    <property type="entry name" value="Cyt_c-like_dom_sf"/>
</dbReference>
<dbReference type="GO" id="GO:0020037">
    <property type="term" value="F:heme binding"/>
    <property type="evidence" value="ECO:0007669"/>
    <property type="project" value="InterPro"/>
</dbReference>
<name>A0AAW9SAX3_9BACT</name>
<dbReference type="CDD" id="cd04084">
    <property type="entry name" value="CBM6_xylanase-like"/>
    <property type="match status" value="1"/>
</dbReference>
<dbReference type="InterPro" id="IPR022409">
    <property type="entry name" value="PKD/Chitinase_dom"/>
</dbReference>
<dbReference type="Gene3D" id="1.10.760.10">
    <property type="entry name" value="Cytochrome c-like domain"/>
    <property type="match status" value="1"/>
</dbReference>
<dbReference type="RefSeq" id="WP_346822263.1">
    <property type="nucleotide sequence ID" value="NZ_JBDKWZ010000009.1"/>
</dbReference>
<comment type="caution">
    <text evidence="7">The sequence shown here is derived from an EMBL/GenBank/DDBJ whole genome shotgun (WGS) entry which is preliminary data.</text>
</comment>
<dbReference type="Gene3D" id="2.60.40.10">
    <property type="entry name" value="Immunoglobulins"/>
    <property type="match status" value="1"/>
</dbReference>
<dbReference type="Gene3D" id="2.60.120.260">
    <property type="entry name" value="Galactose-binding domain-like"/>
    <property type="match status" value="1"/>
</dbReference>
<dbReference type="PANTHER" id="PTHR40469">
    <property type="entry name" value="SECRETED GLYCOSYL HYDROLASE"/>
    <property type="match status" value="1"/>
</dbReference>
<dbReference type="EMBL" id="JBDKWZ010000009">
    <property type="protein sequence ID" value="MEN7549484.1"/>
    <property type="molecule type" value="Genomic_DNA"/>
</dbReference>
<proteinExistence type="predicted"/>
<evidence type="ECO:0000313" key="7">
    <source>
        <dbReference type="EMBL" id="MEN7549484.1"/>
    </source>
</evidence>
<dbReference type="GO" id="GO:0009055">
    <property type="term" value="F:electron transfer activity"/>
    <property type="evidence" value="ECO:0007669"/>
    <property type="project" value="InterPro"/>
</dbReference>
<dbReference type="SUPFAM" id="SSF52317">
    <property type="entry name" value="Class I glutamine amidotransferase-like"/>
    <property type="match status" value="1"/>
</dbReference>
<protein>
    <submittedName>
        <fullName evidence="7">ThuA domain-containing protein</fullName>
    </submittedName>
</protein>